<dbReference type="Gene3D" id="3.40.50.850">
    <property type="entry name" value="Isochorismatase-like"/>
    <property type="match status" value="1"/>
</dbReference>
<name>A0A2K9EPB8_9RHOB</name>
<evidence type="ECO:0000259" key="2">
    <source>
        <dbReference type="Pfam" id="PF00857"/>
    </source>
</evidence>
<dbReference type="EMBL" id="CP025408">
    <property type="protein sequence ID" value="AUH33505.1"/>
    <property type="molecule type" value="Genomic_DNA"/>
</dbReference>
<accession>A0A2K9EPB8</accession>
<dbReference type="GO" id="GO:0016787">
    <property type="term" value="F:hydrolase activity"/>
    <property type="evidence" value="ECO:0007669"/>
    <property type="project" value="UniProtKB-KW"/>
</dbReference>
<dbReference type="PANTHER" id="PTHR43540:SF1">
    <property type="entry name" value="ISOCHORISMATASE HYDROLASE"/>
    <property type="match status" value="1"/>
</dbReference>
<evidence type="ECO:0000256" key="1">
    <source>
        <dbReference type="ARBA" id="ARBA00022801"/>
    </source>
</evidence>
<evidence type="ECO:0000313" key="3">
    <source>
        <dbReference type="EMBL" id="AUH33505.1"/>
    </source>
</evidence>
<dbReference type="InterPro" id="IPR000868">
    <property type="entry name" value="Isochorismatase-like_dom"/>
</dbReference>
<organism evidence="3 4">
    <name type="scientific">Paracoccus tegillarcae</name>
    <dbReference type="NCBI Taxonomy" id="1529068"/>
    <lineage>
        <taxon>Bacteria</taxon>
        <taxon>Pseudomonadati</taxon>
        <taxon>Pseudomonadota</taxon>
        <taxon>Alphaproteobacteria</taxon>
        <taxon>Rhodobacterales</taxon>
        <taxon>Paracoccaceae</taxon>
        <taxon>Paracoccus</taxon>
    </lineage>
</organism>
<dbReference type="CDD" id="cd00431">
    <property type="entry name" value="cysteine_hydrolases"/>
    <property type="match status" value="1"/>
</dbReference>
<dbReference type="InterPro" id="IPR036380">
    <property type="entry name" value="Isochorismatase-like_sf"/>
</dbReference>
<keyword evidence="4" id="KW-1185">Reference proteome</keyword>
<sequence>MTAFLFVLGVAALVFILWLMAGIRRIGAISTGQPIGDRTGTALILIDLQQVFWDHGPYAEAAKTAARTVILDEVETAKTKGFPIIALRQEWSIPATRMVARLFMKGQAIAGTAGTELAAPFAGLADHVLIKRVQDAFDTAELDALLREFGVGQIRIVGLDFNHCVQKTALAARNRGVDVTIVQHGTLAAAPIKDATNRLTARDVVLQ</sequence>
<dbReference type="OrthoDB" id="9807387at2"/>
<proteinExistence type="predicted"/>
<gene>
    <name evidence="3" type="ORF">CUV01_08980</name>
</gene>
<evidence type="ECO:0000313" key="4">
    <source>
        <dbReference type="Proteomes" id="UP000233742"/>
    </source>
</evidence>
<dbReference type="Proteomes" id="UP000233742">
    <property type="component" value="Chromosome"/>
</dbReference>
<dbReference type="AlphaFoldDB" id="A0A2K9EPB8"/>
<dbReference type="RefSeq" id="WP_101460174.1">
    <property type="nucleotide sequence ID" value="NZ_CP025408.1"/>
</dbReference>
<reference evidence="3 4" key="1">
    <citation type="submission" date="2017-12" db="EMBL/GenBank/DDBJ databases">
        <authorList>
            <person name="Hurst M.R.H."/>
        </authorList>
    </citation>
    <scope>NUCLEOTIDE SEQUENCE [LARGE SCALE GENOMIC DNA]</scope>
    <source>
        <strain evidence="3 4">BM15</strain>
    </source>
</reference>
<dbReference type="Pfam" id="PF00857">
    <property type="entry name" value="Isochorismatase"/>
    <property type="match status" value="1"/>
</dbReference>
<dbReference type="PANTHER" id="PTHR43540">
    <property type="entry name" value="PEROXYUREIDOACRYLATE/UREIDOACRYLATE AMIDOHYDROLASE-RELATED"/>
    <property type="match status" value="1"/>
</dbReference>
<protein>
    <submittedName>
        <fullName evidence="3">Cysteine hydrolase</fullName>
    </submittedName>
</protein>
<keyword evidence="1 3" id="KW-0378">Hydrolase</keyword>
<dbReference type="InterPro" id="IPR050272">
    <property type="entry name" value="Isochorismatase-like_hydrls"/>
</dbReference>
<feature type="domain" description="Isochorismatase-like" evidence="2">
    <location>
        <begin position="41"/>
        <end position="190"/>
    </location>
</feature>
<dbReference type="KEGG" id="paro:CUV01_08980"/>
<dbReference type="SUPFAM" id="SSF52499">
    <property type="entry name" value="Isochorismatase-like hydrolases"/>
    <property type="match status" value="1"/>
</dbReference>